<dbReference type="SMART" id="SM00530">
    <property type="entry name" value="HTH_XRE"/>
    <property type="match status" value="1"/>
</dbReference>
<dbReference type="CDD" id="cd00093">
    <property type="entry name" value="HTH_XRE"/>
    <property type="match status" value="1"/>
</dbReference>
<dbReference type="REBASE" id="443157">
    <property type="entry name" value="M1.Ein15511ORF5415P"/>
</dbReference>
<gene>
    <name evidence="9" type="ORF">H9L01_05415</name>
</gene>
<dbReference type="AlphaFoldDB" id="A0A7G9RW57"/>
<dbReference type="NCBIfam" id="TIGR00571">
    <property type="entry name" value="dam"/>
    <property type="match status" value="1"/>
</dbReference>
<dbReference type="GO" id="GO:0006298">
    <property type="term" value="P:mismatch repair"/>
    <property type="evidence" value="ECO:0007669"/>
    <property type="project" value="TreeGrafter"/>
</dbReference>
<dbReference type="PANTHER" id="PTHR30481">
    <property type="entry name" value="DNA ADENINE METHYLASE"/>
    <property type="match status" value="1"/>
</dbReference>
<dbReference type="RefSeq" id="WP_187532966.1">
    <property type="nucleotide sequence ID" value="NZ_CBCSHU010000002.1"/>
</dbReference>
<dbReference type="GO" id="GO:1904047">
    <property type="term" value="F:S-adenosyl-L-methionine binding"/>
    <property type="evidence" value="ECO:0007669"/>
    <property type="project" value="TreeGrafter"/>
</dbReference>
<dbReference type="PROSITE" id="PS50943">
    <property type="entry name" value="HTH_CROC1"/>
    <property type="match status" value="1"/>
</dbReference>
<dbReference type="Proteomes" id="UP000515928">
    <property type="component" value="Chromosome"/>
</dbReference>
<evidence type="ECO:0000313" key="9">
    <source>
        <dbReference type="EMBL" id="QNN59832.1"/>
    </source>
</evidence>
<dbReference type="Pfam" id="PF01381">
    <property type="entry name" value="HTH_3"/>
    <property type="match status" value="1"/>
</dbReference>
<dbReference type="EMBL" id="CP060715">
    <property type="protein sequence ID" value="QNN59832.1"/>
    <property type="molecule type" value="Genomic_DNA"/>
</dbReference>
<dbReference type="Pfam" id="PF02086">
    <property type="entry name" value="MethyltransfD12"/>
    <property type="match status" value="1"/>
</dbReference>
<organism evidence="9 10">
    <name type="scientific">Erysipelothrix inopinata</name>
    <dbReference type="NCBI Taxonomy" id="225084"/>
    <lineage>
        <taxon>Bacteria</taxon>
        <taxon>Bacillati</taxon>
        <taxon>Bacillota</taxon>
        <taxon>Erysipelotrichia</taxon>
        <taxon>Erysipelotrichales</taxon>
        <taxon>Erysipelotrichaceae</taxon>
        <taxon>Erysipelothrix</taxon>
    </lineage>
</organism>
<dbReference type="InterPro" id="IPR023095">
    <property type="entry name" value="Ade_MeTrfase_dom_2"/>
</dbReference>
<dbReference type="PROSITE" id="PS00092">
    <property type="entry name" value="N6_MTASE"/>
    <property type="match status" value="1"/>
</dbReference>
<accession>A0A7G9RW57</accession>
<proteinExistence type="inferred from homology"/>
<keyword evidence="10" id="KW-1185">Reference proteome</keyword>
<name>A0A7G9RW57_9FIRM</name>
<evidence type="ECO:0000256" key="4">
    <source>
        <dbReference type="ARBA" id="ARBA00022679"/>
    </source>
</evidence>
<evidence type="ECO:0000256" key="6">
    <source>
        <dbReference type="ARBA" id="ARBA00047942"/>
    </source>
</evidence>
<evidence type="ECO:0000256" key="7">
    <source>
        <dbReference type="RuleBase" id="RU361257"/>
    </source>
</evidence>
<dbReference type="GO" id="GO:0009307">
    <property type="term" value="P:DNA restriction-modification system"/>
    <property type="evidence" value="ECO:0007669"/>
    <property type="project" value="InterPro"/>
</dbReference>
<dbReference type="Gene3D" id="1.10.260.40">
    <property type="entry name" value="lambda repressor-like DNA-binding domains"/>
    <property type="match status" value="1"/>
</dbReference>
<dbReference type="KEGG" id="eio:H9L01_05415"/>
<dbReference type="InterPro" id="IPR012327">
    <property type="entry name" value="MeTrfase_D12"/>
</dbReference>
<evidence type="ECO:0000256" key="3">
    <source>
        <dbReference type="ARBA" id="ARBA00022603"/>
    </source>
</evidence>
<evidence type="ECO:0000256" key="1">
    <source>
        <dbReference type="ARBA" id="ARBA00006594"/>
    </source>
</evidence>
<feature type="domain" description="HTH cro/C1-type" evidence="8">
    <location>
        <begin position="11"/>
        <end position="65"/>
    </location>
</feature>
<dbReference type="InterPro" id="IPR002052">
    <property type="entry name" value="DNA_methylase_N6_adenine_CS"/>
</dbReference>
<dbReference type="SUPFAM" id="SSF47413">
    <property type="entry name" value="lambda repressor-like DNA-binding domains"/>
    <property type="match status" value="1"/>
</dbReference>
<keyword evidence="5 7" id="KW-0949">S-adenosyl-L-methionine</keyword>
<comment type="similarity">
    <text evidence="1 7">Belongs to the N(4)/N(6)-methyltransferase family.</text>
</comment>
<evidence type="ECO:0000313" key="10">
    <source>
        <dbReference type="Proteomes" id="UP000515928"/>
    </source>
</evidence>
<evidence type="ECO:0000256" key="2">
    <source>
        <dbReference type="ARBA" id="ARBA00011900"/>
    </source>
</evidence>
<dbReference type="EC" id="2.1.1.72" evidence="2 7"/>
<comment type="catalytic activity">
    <reaction evidence="6 7">
        <text>a 2'-deoxyadenosine in DNA + S-adenosyl-L-methionine = an N(6)-methyl-2'-deoxyadenosine in DNA + S-adenosyl-L-homocysteine + H(+)</text>
        <dbReference type="Rhea" id="RHEA:15197"/>
        <dbReference type="Rhea" id="RHEA-COMP:12418"/>
        <dbReference type="Rhea" id="RHEA-COMP:12419"/>
        <dbReference type="ChEBI" id="CHEBI:15378"/>
        <dbReference type="ChEBI" id="CHEBI:57856"/>
        <dbReference type="ChEBI" id="CHEBI:59789"/>
        <dbReference type="ChEBI" id="CHEBI:90615"/>
        <dbReference type="ChEBI" id="CHEBI:90616"/>
        <dbReference type="EC" id="2.1.1.72"/>
    </reaction>
</comment>
<evidence type="ECO:0000259" key="8">
    <source>
        <dbReference type="PROSITE" id="PS50943"/>
    </source>
</evidence>
<dbReference type="Gene3D" id="1.10.1020.10">
    <property type="entry name" value="Adenine-specific Methyltransferase, Domain 2"/>
    <property type="match status" value="1"/>
</dbReference>
<keyword evidence="4 7" id="KW-0808">Transferase</keyword>
<dbReference type="InterPro" id="IPR010982">
    <property type="entry name" value="Lambda_DNA-bd_dom_sf"/>
</dbReference>
<dbReference type="GO" id="GO:0009007">
    <property type="term" value="F:site-specific DNA-methyltransferase (adenine-specific) activity"/>
    <property type="evidence" value="ECO:0007669"/>
    <property type="project" value="UniProtKB-UniRule"/>
</dbReference>
<dbReference type="GO" id="GO:0032259">
    <property type="term" value="P:methylation"/>
    <property type="evidence" value="ECO:0007669"/>
    <property type="project" value="UniProtKB-KW"/>
</dbReference>
<dbReference type="PRINTS" id="PR00505">
    <property type="entry name" value="D12N6MTFRASE"/>
</dbReference>
<dbReference type="PANTHER" id="PTHR30481:SF3">
    <property type="entry name" value="DNA ADENINE METHYLASE"/>
    <property type="match status" value="1"/>
</dbReference>
<evidence type="ECO:0000256" key="5">
    <source>
        <dbReference type="ARBA" id="ARBA00022691"/>
    </source>
</evidence>
<dbReference type="GO" id="GO:0043565">
    <property type="term" value="F:sequence-specific DNA binding"/>
    <property type="evidence" value="ECO:0007669"/>
    <property type="project" value="TreeGrafter"/>
</dbReference>
<dbReference type="InterPro" id="IPR029063">
    <property type="entry name" value="SAM-dependent_MTases_sf"/>
</dbReference>
<keyword evidence="3 7" id="KW-0489">Methyltransferase</keyword>
<dbReference type="InterPro" id="IPR001387">
    <property type="entry name" value="Cro/C1-type_HTH"/>
</dbReference>
<reference evidence="9 10" key="1">
    <citation type="submission" date="2020-08" db="EMBL/GenBank/DDBJ databases">
        <title>Genome sequence of Erysipelothrix inopinata DSM 15511T.</title>
        <authorList>
            <person name="Hyun D.-W."/>
            <person name="Bae J.-W."/>
        </authorList>
    </citation>
    <scope>NUCLEOTIDE SEQUENCE [LARGE SCALE GENOMIC DNA]</scope>
    <source>
        <strain evidence="9 10">DSM 15511</strain>
    </source>
</reference>
<protein>
    <recommendedName>
        <fullName evidence="2 7">Site-specific DNA-methyltransferase (adenine-specific)</fullName>
        <ecNumber evidence="2 7">2.1.1.72</ecNumber>
    </recommendedName>
</protein>
<dbReference type="SUPFAM" id="SSF53335">
    <property type="entry name" value="S-adenosyl-L-methionine-dependent methyltransferases"/>
    <property type="match status" value="1"/>
</dbReference>
<sequence length="356" mass="41000">MEILEELGNRIKEIRDKKGISQTVLAERSGIVREQISRIENGQINATIESVYKLSLGLDVEIAELVSFSNNNIYINTKKENRIKPLVKWAGGKTQLLSEIRNLLPATYNNYFEPFIGGGALFFSIMPENAVINDYNSELVAAYRCFENINSYLQLIDILKKHEVNHNEGYYLSIRELDRTENFDLLSQEEKAARFIYLNKSCFNGLYRVNSKGQFNVPSGKKSAVKAYDGENFQRIFSYFDENNIKILNEDFEVAVQDATSGDFVYFDPPYDSFEASDSFTSYSKNGFDRDDQFRLMKLFRNLDKRGVNVMLSNHNTPYINELYKGFNIKVVKAKRMINSKADGRGFVEEVIITNY</sequence>
<dbReference type="Gene3D" id="3.40.50.150">
    <property type="entry name" value="Vaccinia Virus protein VP39"/>
    <property type="match status" value="1"/>
</dbReference>